<dbReference type="PIRSF" id="PIRSF006305">
    <property type="entry name" value="Maf"/>
    <property type="match status" value="1"/>
</dbReference>
<dbReference type="GO" id="GO:0005737">
    <property type="term" value="C:cytoplasm"/>
    <property type="evidence" value="ECO:0007669"/>
    <property type="project" value="UniProtKB-SubCell"/>
</dbReference>
<dbReference type="NCBIfam" id="TIGR00172">
    <property type="entry name" value="maf"/>
    <property type="match status" value="1"/>
</dbReference>
<keyword evidence="2 4" id="KW-0378">Hydrolase</keyword>
<keyword evidence="3 4" id="KW-0546">Nucleotide metabolism</keyword>
<dbReference type="Proteomes" id="UP000246132">
    <property type="component" value="Unassembled WGS sequence"/>
</dbReference>
<name>A0A3A8ADS4_9HYPH</name>
<comment type="caution">
    <text evidence="5">The sequence shown here is derived from an EMBL/GenBank/DDBJ whole genome shotgun (WGS) entry which is preliminary data.</text>
</comment>
<comment type="catalytic activity">
    <reaction evidence="4">
        <text>dTTP + H2O = dTMP + diphosphate + H(+)</text>
        <dbReference type="Rhea" id="RHEA:28534"/>
        <dbReference type="ChEBI" id="CHEBI:15377"/>
        <dbReference type="ChEBI" id="CHEBI:15378"/>
        <dbReference type="ChEBI" id="CHEBI:33019"/>
        <dbReference type="ChEBI" id="CHEBI:37568"/>
        <dbReference type="ChEBI" id="CHEBI:63528"/>
        <dbReference type="EC" id="3.6.1.9"/>
    </reaction>
</comment>
<accession>A0A3A8ADS4</accession>
<feature type="site" description="Important for substrate specificity" evidence="4">
    <location>
        <position position="170"/>
    </location>
</feature>
<gene>
    <name evidence="5" type="ORF">DEM25_014585</name>
</gene>
<dbReference type="GO" id="GO:0036218">
    <property type="term" value="F:dTTP diphosphatase activity"/>
    <property type="evidence" value="ECO:0007669"/>
    <property type="project" value="RHEA"/>
</dbReference>
<keyword evidence="6" id="KW-1185">Reference proteome</keyword>
<evidence type="ECO:0000256" key="2">
    <source>
        <dbReference type="ARBA" id="ARBA00022801"/>
    </source>
</evidence>
<dbReference type="InterPro" id="IPR003697">
    <property type="entry name" value="Maf-like"/>
</dbReference>
<dbReference type="Gene3D" id="3.90.950.10">
    <property type="match status" value="1"/>
</dbReference>
<dbReference type="Pfam" id="PF02545">
    <property type="entry name" value="Maf"/>
    <property type="match status" value="1"/>
</dbReference>
<comment type="similarity">
    <text evidence="4">Belongs to the Maf family. YhdE subfamily.</text>
</comment>
<dbReference type="NCBIfam" id="NF002401">
    <property type="entry name" value="PRK01441.1"/>
    <property type="match status" value="1"/>
</dbReference>
<evidence type="ECO:0000313" key="6">
    <source>
        <dbReference type="Proteomes" id="UP000246132"/>
    </source>
</evidence>
<dbReference type="HAMAP" id="MF_00528">
    <property type="entry name" value="Maf"/>
    <property type="match status" value="1"/>
</dbReference>
<comment type="function">
    <text evidence="4">Nucleoside triphosphate pyrophosphatase that hydrolyzes dTTP and UTP. May have a dual role in cell division arrest and in preventing the incorporation of modified nucleotides into cellular nucleic acids.</text>
</comment>
<dbReference type="RefSeq" id="WP_109766432.1">
    <property type="nucleotide sequence ID" value="NZ_CP159474.1"/>
</dbReference>
<dbReference type="InterPro" id="IPR029001">
    <property type="entry name" value="ITPase-like_fam"/>
</dbReference>
<evidence type="ECO:0000256" key="4">
    <source>
        <dbReference type="HAMAP-Rule" id="MF_00528"/>
    </source>
</evidence>
<comment type="subcellular location">
    <subcellularLocation>
        <location evidence="4">Cytoplasm</location>
    </subcellularLocation>
</comment>
<protein>
    <recommendedName>
        <fullName evidence="4">dTTP/UTP pyrophosphatase</fullName>
        <shortName evidence="4">dTTPase/UTPase</shortName>
        <ecNumber evidence="4">3.6.1.9</ecNumber>
    </recommendedName>
    <alternativeName>
        <fullName evidence="4">Nucleoside triphosphate pyrophosphatase</fullName>
    </alternativeName>
    <alternativeName>
        <fullName evidence="4">Nucleotide pyrophosphatase</fullName>
        <shortName evidence="4">Nucleotide PPase</shortName>
    </alternativeName>
</protein>
<dbReference type="SUPFAM" id="SSF52972">
    <property type="entry name" value="ITPase-like"/>
    <property type="match status" value="1"/>
</dbReference>
<sequence length="215" mass="23463">MDAPQTLVLASGSPRRVELLAQAGIEPERLLPANIDETPFKSEHPRSLARRLSGEKAHKARALIDEERKALPEDERGAAPYVLAADTVVAVGSNIMPKAELLDEASQCLRMLSGRAHRVYTGLALVTPRGQMRQRVVETRVRFKRLTREELESYLASGEWKGKAGGYAIQGFAGTFVVKLVGSYTNVVGLPLAETVALLTGEGYRVHFNWLSGGV</sequence>
<dbReference type="AlphaFoldDB" id="A0A3A8ADS4"/>
<comment type="catalytic activity">
    <reaction evidence="4">
        <text>UTP + H2O = UMP + diphosphate + H(+)</text>
        <dbReference type="Rhea" id="RHEA:29395"/>
        <dbReference type="ChEBI" id="CHEBI:15377"/>
        <dbReference type="ChEBI" id="CHEBI:15378"/>
        <dbReference type="ChEBI" id="CHEBI:33019"/>
        <dbReference type="ChEBI" id="CHEBI:46398"/>
        <dbReference type="ChEBI" id="CHEBI:57865"/>
        <dbReference type="EC" id="3.6.1.9"/>
    </reaction>
</comment>
<proteinExistence type="inferred from homology"/>
<comment type="cofactor">
    <cofactor evidence="1 4">
        <name>a divalent metal cation</name>
        <dbReference type="ChEBI" id="CHEBI:60240"/>
    </cofactor>
</comment>
<keyword evidence="4" id="KW-0963">Cytoplasm</keyword>
<dbReference type="PANTHER" id="PTHR43213">
    <property type="entry name" value="BIFUNCTIONAL DTTP/UTP PYROPHOSPHATASE/METHYLTRANSFERASE PROTEIN-RELATED"/>
    <property type="match status" value="1"/>
</dbReference>
<feature type="site" description="Important for substrate specificity" evidence="4">
    <location>
        <position position="87"/>
    </location>
</feature>
<evidence type="ECO:0000256" key="3">
    <source>
        <dbReference type="ARBA" id="ARBA00023080"/>
    </source>
</evidence>
<dbReference type="OrthoDB" id="9807767at2"/>
<dbReference type="EMBL" id="QFWV02000008">
    <property type="protein sequence ID" value="RKF05810.1"/>
    <property type="molecule type" value="Genomic_DNA"/>
</dbReference>
<organism evidence="5 6">
    <name type="scientific">Oceaniradius stylonematis</name>
    <dbReference type="NCBI Taxonomy" id="2184161"/>
    <lineage>
        <taxon>Bacteria</taxon>
        <taxon>Pseudomonadati</taxon>
        <taxon>Pseudomonadota</taxon>
        <taxon>Alphaproteobacteria</taxon>
        <taxon>Hyphomicrobiales</taxon>
        <taxon>Ahrensiaceae</taxon>
        <taxon>Oceaniradius</taxon>
    </lineage>
</organism>
<evidence type="ECO:0000256" key="1">
    <source>
        <dbReference type="ARBA" id="ARBA00001968"/>
    </source>
</evidence>
<dbReference type="GO" id="GO:0009117">
    <property type="term" value="P:nucleotide metabolic process"/>
    <property type="evidence" value="ECO:0007669"/>
    <property type="project" value="UniProtKB-KW"/>
</dbReference>
<dbReference type="GO" id="GO:0036221">
    <property type="term" value="F:UTP diphosphatase activity"/>
    <property type="evidence" value="ECO:0007669"/>
    <property type="project" value="RHEA"/>
</dbReference>
<evidence type="ECO:0000313" key="5">
    <source>
        <dbReference type="EMBL" id="RKF05810.1"/>
    </source>
</evidence>
<feature type="site" description="Important for substrate specificity" evidence="4">
    <location>
        <position position="15"/>
    </location>
</feature>
<dbReference type="PANTHER" id="PTHR43213:SF5">
    <property type="entry name" value="BIFUNCTIONAL DTTP_UTP PYROPHOSPHATASE_METHYLTRANSFERASE PROTEIN-RELATED"/>
    <property type="match status" value="1"/>
</dbReference>
<dbReference type="EC" id="3.6.1.9" evidence="4"/>
<dbReference type="CDD" id="cd00555">
    <property type="entry name" value="Maf"/>
    <property type="match status" value="1"/>
</dbReference>
<feature type="active site" description="Proton acceptor" evidence="4">
    <location>
        <position position="86"/>
    </location>
</feature>
<comment type="caution">
    <text evidence="4">Lacks conserved residue(s) required for the propagation of feature annotation.</text>
</comment>
<reference evidence="5 6" key="1">
    <citation type="journal article" date="2018" name="Int. J. Syst. Bacteriol.">
        <title>Oceaniradius stylonemae gen. nov., sp. nov., isolated from a red alga, Stylonema cornu-cervi.</title>
        <authorList>
            <person name="Jeong S."/>
        </authorList>
    </citation>
    <scope>NUCLEOTIDE SEQUENCE [LARGE SCALE GENOMIC DNA]</scope>
    <source>
        <strain evidence="5 6">StC1</strain>
    </source>
</reference>